<evidence type="ECO:0000313" key="2">
    <source>
        <dbReference type="EMBL" id="GHF27307.1"/>
    </source>
</evidence>
<comment type="caution">
    <text evidence="2">The sequence shown here is derived from an EMBL/GenBank/DDBJ whole genome shotgun (WGS) entry which is preliminary data.</text>
</comment>
<reference evidence="2" key="1">
    <citation type="journal article" date="2014" name="Int. J. Syst. Evol. Microbiol.">
        <title>Complete genome sequence of Corynebacterium casei LMG S-19264T (=DSM 44701T), isolated from a smear-ripened cheese.</title>
        <authorList>
            <consortium name="US DOE Joint Genome Institute (JGI-PGF)"/>
            <person name="Walter F."/>
            <person name="Albersmeier A."/>
            <person name="Kalinowski J."/>
            <person name="Ruckert C."/>
        </authorList>
    </citation>
    <scope>NUCLEOTIDE SEQUENCE</scope>
    <source>
        <strain evidence="2">JCM 4059</strain>
    </source>
</reference>
<dbReference type="Proteomes" id="UP000638313">
    <property type="component" value="Unassembled WGS sequence"/>
</dbReference>
<dbReference type="AlphaFoldDB" id="A0A919E9C3"/>
<keyword evidence="3" id="KW-1185">Reference proteome</keyword>
<gene>
    <name evidence="2" type="ORF">GCM10010218_05310</name>
</gene>
<evidence type="ECO:0000256" key="1">
    <source>
        <dbReference type="SAM" id="MobiDB-lite"/>
    </source>
</evidence>
<organism evidence="2 3">
    <name type="scientific">Streptomyces mashuensis</name>
    <dbReference type="NCBI Taxonomy" id="33904"/>
    <lineage>
        <taxon>Bacteria</taxon>
        <taxon>Bacillati</taxon>
        <taxon>Actinomycetota</taxon>
        <taxon>Actinomycetes</taxon>
        <taxon>Kitasatosporales</taxon>
        <taxon>Streptomycetaceae</taxon>
        <taxon>Streptomyces</taxon>
    </lineage>
</organism>
<feature type="region of interest" description="Disordered" evidence="1">
    <location>
        <begin position="162"/>
        <end position="188"/>
    </location>
</feature>
<reference evidence="2" key="2">
    <citation type="submission" date="2020-09" db="EMBL/GenBank/DDBJ databases">
        <authorList>
            <person name="Sun Q."/>
            <person name="Ohkuma M."/>
        </authorList>
    </citation>
    <scope>NUCLEOTIDE SEQUENCE</scope>
    <source>
        <strain evidence="2">JCM 4059</strain>
    </source>
</reference>
<proteinExistence type="predicted"/>
<name>A0A919E9C3_9ACTN</name>
<accession>A0A919E9C3</accession>
<sequence>MGAHVSIYVRHTDDLRSVAREIRDLTAGLEAPEHSTEEMVAYTVGARLKAASRMAEEMSDALLYRLTGPRSTARAELRSHSALAAAAAGTAQVMGSLAEALRQVAFLNEHANLPTFPDLADARDAAWNVIRDHVDEARAALHDTADQLETDARHLVQPPPRSAAAMPLAQRPPVAAPLATSVQRRPTL</sequence>
<dbReference type="EMBL" id="BNBD01000001">
    <property type="protein sequence ID" value="GHF27307.1"/>
    <property type="molecule type" value="Genomic_DNA"/>
</dbReference>
<protein>
    <submittedName>
        <fullName evidence="2">Uncharacterized protein</fullName>
    </submittedName>
</protein>
<evidence type="ECO:0000313" key="3">
    <source>
        <dbReference type="Proteomes" id="UP000638313"/>
    </source>
</evidence>